<evidence type="ECO:0000313" key="2">
    <source>
        <dbReference type="EMBL" id="EET04296.1"/>
    </source>
</evidence>
<reference evidence="2" key="1">
    <citation type="submission" date="2009-05" db="EMBL/GenBank/DDBJ databases">
        <authorList>
            <person name="Harkins D.M."/>
            <person name="DeShazer D."/>
            <person name="Woods D.E."/>
            <person name="Brinkac L.M."/>
            <person name="Brown K.A."/>
            <person name="Hung G.C."/>
            <person name="Tuanyok A."/>
            <person name="Zhang B."/>
            <person name="Nierman W.C."/>
        </authorList>
    </citation>
    <scope>NUCLEOTIDE SEQUENCE [LARGE SCALE GENOMIC DNA]</scope>
    <source>
        <strain evidence="2">1710a</strain>
    </source>
</reference>
<proteinExistence type="predicted"/>
<dbReference type="Proteomes" id="UP000001812">
    <property type="component" value="Chromosome II"/>
</dbReference>
<feature type="region of interest" description="Disordered" evidence="1">
    <location>
        <begin position="55"/>
        <end position="81"/>
    </location>
</feature>
<accession>A0A0E1VWB7</accession>
<feature type="compositionally biased region" description="Basic and acidic residues" evidence="1">
    <location>
        <begin position="65"/>
        <end position="81"/>
    </location>
</feature>
<dbReference type="AlphaFoldDB" id="A0A0E1VWB7"/>
<protein>
    <submittedName>
        <fullName evidence="2">Uncharacterized protein</fullName>
    </submittedName>
</protein>
<sequence>MRSDLSRGRPRLLARLAARASRPAGRRPRLLAPAARLRALLNALLGAPLDALARASAPPSPRLIPIERRAARDRTRRERFD</sequence>
<dbReference type="EMBL" id="CM000833">
    <property type="protein sequence ID" value="EET04296.1"/>
    <property type="molecule type" value="Genomic_DNA"/>
</dbReference>
<gene>
    <name evidence="2" type="ORF">BURPS1710A_A1943</name>
</gene>
<dbReference type="HOGENOM" id="CLU_2631407_0_0_4"/>
<evidence type="ECO:0000256" key="1">
    <source>
        <dbReference type="SAM" id="MobiDB-lite"/>
    </source>
</evidence>
<name>A0A0E1VWB7_BURPE</name>
<organism evidence="2">
    <name type="scientific">Burkholderia pseudomallei 1710a</name>
    <dbReference type="NCBI Taxonomy" id="320371"/>
    <lineage>
        <taxon>Bacteria</taxon>
        <taxon>Pseudomonadati</taxon>
        <taxon>Pseudomonadota</taxon>
        <taxon>Betaproteobacteria</taxon>
        <taxon>Burkholderiales</taxon>
        <taxon>Burkholderiaceae</taxon>
        <taxon>Burkholderia</taxon>
        <taxon>pseudomallei group</taxon>
    </lineage>
</organism>